<gene>
    <name evidence="2" type="ORF">CUN59_11365</name>
</gene>
<comment type="caution">
    <text evidence="2">The sequence shown here is derived from an EMBL/GenBank/DDBJ whole genome shotgun (WGS) entry which is preliminary data.</text>
</comment>
<reference evidence="2 3" key="1">
    <citation type="submission" date="2018-02" db="EMBL/GenBank/DDBJ databases">
        <title>Discovery of a pederin family compound in a non-symbiotic bloom-forming cyanobacterium.</title>
        <authorList>
            <person name="Kust A."/>
            <person name="Mares J."/>
            <person name="Jokela J."/>
            <person name="Urajova P."/>
            <person name="Hajek J."/>
            <person name="Saurav K."/>
            <person name="Voracova K."/>
            <person name="Fewer D.P."/>
            <person name="Haapaniemi E."/>
            <person name="Permi P."/>
            <person name="Rehakova K."/>
            <person name="Sivonen K."/>
            <person name="Hrouzek P."/>
        </authorList>
    </citation>
    <scope>NUCLEOTIDE SEQUENCE [LARGE SCALE GENOMIC DNA]</scope>
    <source>
        <strain evidence="2 3">CHARLIE-1</strain>
    </source>
</reference>
<evidence type="ECO:0000313" key="3">
    <source>
        <dbReference type="Proteomes" id="UP000239589"/>
    </source>
</evidence>
<dbReference type="AlphaFoldDB" id="A0A2S6CTX7"/>
<dbReference type="RefSeq" id="WP_104387943.1">
    <property type="nucleotide sequence ID" value="NZ_PGEM01000077.1"/>
</dbReference>
<dbReference type="Proteomes" id="UP000239589">
    <property type="component" value="Unassembled WGS sequence"/>
</dbReference>
<dbReference type="InterPro" id="IPR041519">
    <property type="entry name" value="HEPN_RiboL-PSP"/>
</dbReference>
<dbReference type="OrthoDB" id="4239190at2"/>
<feature type="domain" description="RiboL-PSP-HEPN" evidence="1">
    <location>
        <begin position="39"/>
        <end position="188"/>
    </location>
</feature>
<evidence type="ECO:0000313" key="2">
    <source>
        <dbReference type="EMBL" id="PPJ63223.1"/>
    </source>
</evidence>
<proteinExistence type="predicted"/>
<sequence>MPESDKFITLRTQLNRLKDEFLPEISPTSLYSESQLSRTAAYRVLAHAEIESYLEDRAWELALDAKRAWDTTGKTTRTLICLLGFSDLTMDKPPDTLKKPNNVSQDNHDKRLKITEKINSAIKSFRKVIDNNHGLKEKNILALLLPIGINNNDLDPNNTWLATMSTFGEKRGLVAHKSSTSYMTIQTPDPANELNTVNQITDELLRIDELINNLIE</sequence>
<organism evidence="2 3">
    <name type="scientific">Cuspidothrix issatschenkoi CHARLIE-1</name>
    <dbReference type="NCBI Taxonomy" id="2052836"/>
    <lineage>
        <taxon>Bacteria</taxon>
        <taxon>Bacillati</taxon>
        <taxon>Cyanobacteriota</taxon>
        <taxon>Cyanophyceae</taxon>
        <taxon>Nostocales</taxon>
        <taxon>Aphanizomenonaceae</taxon>
        <taxon>Cuspidothrix</taxon>
    </lineage>
</organism>
<evidence type="ECO:0000259" key="1">
    <source>
        <dbReference type="Pfam" id="PF18735"/>
    </source>
</evidence>
<protein>
    <recommendedName>
        <fullName evidence="1">RiboL-PSP-HEPN domain-containing protein</fullName>
    </recommendedName>
</protein>
<keyword evidence="3" id="KW-1185">Reference proteome</keyword>
<accession>A0A2S6CTX7</accession>
<dbReference type="Pfam" id="PF18735">
    <property type="entry name" value="HEPN_RiboL-PSP"/>
    <property type="match status" value="1"/>
</dbReference>
<dbReference type="EMBL" id="PGEM01000077">
    <property type="protein sequence ID" value="PPJ63223.1"/>
    <property type="molecule type" value="Genomic_DNA"/>
</dbReference>
<name>A0A2S6CTX7_9CYAN</name>